<name>A0A5M9JDS6_MONFR</name>
<sequence>MTSFTRREVVATYKLMSRSSSRNESPVIGSSDSCTVLCLAPLSWIKSPLMTVTAPFPNPTANCERSSIAVNADI</sequence>
<proteinExistence type="predicted"/>
<reference evidence="1 2" key="1">
    <citation type="submission" date="2019-06" db="EMBL/GenBank/DDBJ databases">
        <title>Genome Sequence of the Brown Rot Fungal Pathogen Monilinia fructicola.</title>
        <authorList>
            <person name="De Miccolis Angelini R.M."/>
            <person name="Landi L."/>
            <person name="Abate D."/>
            <person name="Pollastro S."/>
            <person name="Romanazzi G."/>
            <person name="Faretra F."/>
        </authorList>
    </citation>
    <scope>NUCLEOTIDE SEQUENCE [LARGE SCALE GENOMIC DNA]</scope>
    <source>
        <strain evidence="1 2">Mfrc123</strain>
    </source>
</reference>
<gene>
    <name evidence="1" type="ORF">EYC84_009784</name>
</gene>
<organism evidence="1 2">
    <name type="scientific">Monilinia fructicola</name>
    <name type="common">Brown rot fungus</name>
    <name type="synonym">Ciboria fructicola</name>
    <dbReference type="NCBI Taxonomy" id="38448"/>
    <lineage>
        <taxon>Eukaryota</taxon>
        <taxon>Fungi</taxon>
        <taxon>Dikarya</taxon>
        <taxon>Ascomycota</taxon>
        <taxon>Pezizomycotina</taxon>
        <taxon>Leotiomycetes</taxon>
        <taxon>Helotiales</taxon>
        <taxon>Sclerotiniaceae</taxon>
        <taxon>Monilinia</taxon>
    </lineage>
</organism>
<keyword evidence="2" id="KW-1185">Reference proteome</keyword>
<dbReference type="AlphaFoldDB" id="A0A5M9JDS6"/>
<accession>A0A5M9JDS6</accession>
<evidence type="ECO:0000313" key="1">
    <source>
        <dbReference type="EMBL" id="KAA8565982.1"/>
    </source>
</evidence>
<protein>
    <submittedName>
        <fullName evidence="1">Uncharacterized protein</fullName>
    </submittedName>
</protein>
<dbReference type="Proteomes" id="UP000322873">
    <property type="component" value="Unassembled WGS sequence"/>
</dbReference>
<comment type="caution">
    <text evidence="1">The sequence shown here is derived from an EMBL/GenBank/DDBJ whole genome shotgun (WGS) entry which is preliminary data.</text>
</comment>
<evidence type="ECO:0000313" key="2">
    <source>
        <dbReference type="Proteomes" id="UP000322873"/>
    </source>
</evidence>
<dbReference type="EMBL" id="VICG01000013">
    <property type="protein sequence ID" value="KAA8565982.1"/>
    <property type="molecule type" value="Genomic_DNA"/>
</dbReference>